<dbReference type="Pfam" id="PF07690">
    <property type="entry name" value="MFS_1"/>
    <property type="match status" value="1"/>
</dbReference>
<evidence type="ECO:0000259" key="8">
    <source>
        <dbReference type="PROSITE" id="PS50850"/>
    </source>
</evidence>
<evidence type="ECO:0000256" key="3">
    <source>
        <dbReference type="ARBA" id="ARBA00022448"/>
    </source>
</evidence>
<protein>
    <submittedName>
        <fullName evidence="9">MFS transporter</fullName>
    </submittedName>
</protein>
<gene>
    <name evidence="9" type="ORF">DOK76_11760</name>
</gene>
<feature type="transmembrane region" description="Helical" evidence="7">
    <location>
        <begin position="135"/>
        <end position="163"/>
    </location>
</feature>
<dbReference type="SUPFAM" id="SSF103473">
    <property type="entry name" value="MFS general substrate transporter"/>
    <property type="match status" value="1"/>
</dbReference>
<evidence type="ECO:0000256" key="7">
    <source>
        <dbReference type="SAM" id="Phobius"/>
    </source>
</evidence>
<keyword evidence="5 7" id="KW-1133">Transmembrane helix</keyword>
<dbReference type="RefSeq" id="WP_206968016.1">
    <property type="nucleotide sequence ID" value="NZ_JAFLVX010000035.1"/>
</dbReference>
<dbReference type="Gene3D" id="1.20.1250.20">
    <property type="entry name" value="MFS general substrate transporter like domains"/>
    <property type="match status" value="2"/>
</dbReference>
<keyword evidence="4 7" id="KW-0812">Transmembrane</keyword>
<dbReference type="InterPro" id="IPR036259">
    <property type="entry name" value="MFS_trans_sf"/>
</dbReference>
<comment type="caution">
    <text evidence="9">The sequence shown here is derived from an EMBL/GenBank/DDBJ whole genome shotgun (WGS) entry which is preliminary data.</text>
</comment>
<feature type="transmembrane region" description="Helical" evidence="7">
    <location>
        <begin position="251"/>
        <end position="270"/>
    </location>
</feature>
<evidence type="ECO:0000256" key="1">
    <source>
        <dbReference type="ARBA" id="ARBA00004651"/>
    </source>
</evidence>
<accession>A0ABS3HVG7</accession>
<keyword evidence="6 7" id="KW-0472">Membrane</keyword>
<dbReference type="Proteomes" id="UP000664857">
    <property type="component" value="Unassembled WGS sequence"/>
</dbReference>
<feature type="transmembrane region" description="Helical" evidence="7">
    <location>
        <begin position="363"/>
        <end position="386"/>
    </location>
</feature>
<feature type="transmembrane region" description="Helical" evidence="7">
    <location>
        <begin position="277"/>
        <end position="294"/>
    </location>
</feature>
<feature type="transmembrane region" description="Helical" evidence="7">
    <location>
        <begin position="13"/>
        <end position="39"/>
    </location>
</feature>
<comment type="subcellular location">
    <subcellularLocation>
        <location evidence="1">Cell membrane</location>
        <topology evidence="1">Multi-pass membrane protein</topology>
    </subcellularLocation>
</comment>
<evidence type="ECO:0000313" key="9">
    <source>
        <dbReference type="EMBL" id="MBO0477751.1"/>
    </source>
</evidence>
<feature type="domain" description="Major facilitator superfamily (MFS) profile" evidence="8">
    <location>
        <begin position="14"/>
        <end position="391"/>
    </location>
</feature>
<dbReference type="EMBL" id="JAFLVX010000035">
    <property type="protein sequence ID" value="MBO0477751.1"/>
    <property type="molecule type" value="Genomic_DNA"/>
</dbReference>
<evidence type="ECO:0000256" key="2">
    <source>
        <dbReference type="ARBA" id="ARBA00008335"/>
    </source>
</evidence>
<keyword evidence="3" id="KW-0813">Transport</keyword>
<feature type="transmembrane region" description="Helical" evidence="7">
    <location>
        <begin position="81"/>
        <end position="114"/>
    </location>
</feature>
<feature type="transmembrane region" description="Helical" evidence="7">
    <location>
        <begin position="300"/>
        <end position="324"/>
    </location>
</feature>
<dbReference type="InterPro" id="IPR051788">
    <property type="entry name" value="MFS_Transporter"/>
</dbReference>
<evidence type="ECO:0000313" key="10">
    <source>
        <dbReference type="Proteomes" id="UP000664857"/>
    </source>
</evidence>
<dbReference type="PROSITE" id="PS50850">
    <property type="entry name" value="MFS"/>
    <property type="match status" value="1"/>
</dbReference>
<name>A0ABS3HVG7_9ENTE</name>
<dbReference type="InterPro" id="IPR020846">
    <property type="entry name" value="MFS_dom"/>
</dbReference>
<feature type="transmembrane region" description="Helical" evidence="7">
    <location>
        <begin position="51"/>
        <end position="75"/>
    </location>
</feature>
<proteinExistence type="inferred from homology"/>
<dbReference type="PANTHER" id="PTHR23514">
    <property type="entry name" value="BYPASS OF STOP CODON PROTEIN 6"/>
    <property type="match status" value="1"/>
</dbReference>
<organism evidence="9 10">
    <name type="scientific">Candidatus Vagococcus giribetii</name>
    <dbReference type="NCBI Taxonomy" id="2230876"/>
    <lineage>
        <taxon>Bacteria</taxon>
        <taxon>Bacillati</taxon>
        <taxon>Bacillota</taxon>
        <taxon>Bacilli</taxon>
        <taxon>Lactobacillales</taxon>
        <taxon>Enterococcaceae</taxon>
        <taxon>Vagococcus</taxon>
    </lineage>
</organism>
<evidence type="ECO:0000256" key="4">
    <source>
        <dbReference type="ARBA" id="ARBA00022692"/>
    </source>
</evidence>
<comment type="similarity">
    <text evidence="2">Belongs to the major facilitator superfamily.</text>
</comment>
<feature type="transmembrane region" description="Helical" evidence="7">
    <location>
        <begin position="169"/>
        <end position="190"/>
    </location>
</feature>
<reference evidence="9 10" key="1">
    <citation type="submission" date="2021-03" db="EMBL/GenBank/DDBJ databases">
        <title>Enterococcal diversity collection.</title>
        <authorList>
            <person name="Gilmore M.S."/>
            <person name="Schwartzman J."/>
            <person name="Van Tyne D."/>
            <person name="Martin M."/>
            <person name="Earl A.M."/>
            <person name="Manson A.L."/>
            <person name="Straub T."/>
            <person name="Salamzade R."/>
            <person name="Saavedra J."/>
            <person name="Lebreton F."/>
            <person name="Prichula J."/>
            <person name="Schaufler K."/>
            <person name="Gaca A."/>
            <person name="Sgardioli B."/>
            <person name="Wagenaar J."/>
            <person name="Strong T."/>
        </authorList>
    </citation>
    <scope>NUCLEOTIDE SEQUENCE [LARGE SCALE GENOMIC DNA]</scope>
    <source>
        <strain evidence="9 10">DIV0080</strain>
    </source>
</reference>
<feature type="transmembrane region" description="Helical" evidence="7">
    <location>
        <begin position="336"/>
        <end position="357"/>
    </location>
</feature>
<keyword evidence="10" id="KW-1185">Reference proteome</keyword>
<feature type="transmembrane region" description="Helical" evidence="7">
    <location>
        <begin position="211"/>
        <end position="239"/>
    </location>
</feature>
<evidence type="ECO:0000256" key="5">
    <source>
        <dbReference type="ARBA" id="ARBA00022989"/>
    </source>
</evidence>
<dbReference type="PANTHER" id="PTHR23514:SF3">
    <property type="entry name" value="BYPASS OF STOP CODON PROTEIN 6"/>
    <property type="match status" value="1"/>
</dbReference>
<dbReference type="InterPro" id="IPR011701">
    <property type="entry name" value="MFS"/>
</dbReference>
<evidence type="ECO:0000256" key="6">
    <source>
        <dbReference type="ARBA" id="ARBA00023136"/>
    </source>
</evidence>
<sequence>MTFYKTLDTTSRYILFCCFFIFFVNGLYSMIFGSILPILSETYQLSDTISGVLLSAHQAGNLIAGFIAGLLPIYYGRKKSILFLSSFVIIGFFLMIVTSQPLLLLLGFFFTGISRGSISNFNNKTVNDISNSNPVALNFLHSMFAIGALLSPFLVLGVSSLFGSSGWKVALITIIILIIISQVMFSKMPIEEDNLVRKNRGKKDYSFFKDALFWNTISIIFFYLCAESAITGWLVTYFISQELLTISQAQMISSLLWLSILIGRLMCVFMSGRLSKGILITVISIGSSLFYLLLLNSNSLAMIVFSILGLGISMGGIYPTAMTIAGQSIKKHPMALGWILVIGGLGGITMPMITGYLSEKLTIFHGMAAIIIAIVLMLLSVFWYQLVNEKKEIYK</sequence>